<reference evidence="6" key="1">
    <citation type="submission" date="2023-03" db="EMBL/GenBank/DDBJ databases">
        <authorList>
            <person name="Steffen K."/>
            <person name="Cardenas P."/>
        </authorList>
    </citation>
    <scope>NUCLEOTIDE SEQUENCE</scope>
</reference>
<comment type="caution">
    <text evidence="6">The sequence shown here is derived from an EMBL/GenBank/DDBJ whole genome shotgun (WGS) entry which is preliminary data.</text>
</comment>
<dbReference type="AlphaFoldDB" id="A0AA35U0S4"/>
<keyword evidence="4" id="KW-0807">Transducer</keyword>
<dbReference type="SUPFAM" id="SSF53822">
    <property type="entry name" value="Periplasmic binding protein-like I"/>
    <property type="match status" value="1"/>
</dbReference>
<sequence>MFLVCLGRILCCTHIIPFVQTSDVLKRLLTENGDTEYIEWYFRSEESVSNISIFDAGVRIYVVEMYSINARELFCKAYKSGILPPKYLFLTPNWYVEGWWAEGHTSVDYNCTANELAAVALYNVAPVLAEFPEIYDAVAEPNIVSFVLMTSAINKPMPESRMGTGFQGLDQTCFSIV</sequence>
<evidence type="ECO:0000256" key="3">
    <source>
        <dbReference type="ARBA" id="ARBA00023180"/>
    </source>
</evidence>
<keyword evidence="1" id="KW-0297">G-protein coupled receptor</keyword>
<dbReference type="Gene3D" id="3.40.50.2300">
    <property type="match status" value="1"/>
</dbReference>
<feature type="signal peptide" evidence="5">
    <location>
        <begin position="1"/>
        <end position="21"/>
    </location>
</feature>
<evidence type="ECO:0000256" key="1">
    <source>
        <dbReference type="ARBA" id="ARBA00023040"/>
    </source>
</evidence>
<evidence type="ECO:0000313" key="6">
    <source>
        <dbReference type="EMBL" id="CAI8057392.1"/>
    </source>
</evidence>
<dbReference type="InterPro" id="IPR028082">
    <property type="entry name" value="Peripla_BP_I"/>
</dbReference>
<evidence type="ECO:0000256" key="4">
    <source>
        <dbReference type="ARBA" id="ARBA00023224"/>
    </source>
</evidence>
<organism evidence="6 7">
    <name type="scientific">Geodia barretti</name>
    <name type="common">Barrett's horny sponge</name>
    <dbReference type="NCBI Taxonomy" id="519541"/>
    <lineage>
        <taxon>Eukaryota</taxon>
        <taxon>Metazoa</taxon>
        <taxon>Porifera</taxon>
        <taxon>Demospongiae</taxon>
        <taxon>Heteroscleromorpha</taxon>
        <taxon>Tetractinellida</taxon>
        <taxon>Astrophorina</taxon>
        <taxon>Geodiidae</taxon>
        <taxon>Geodia</taxon>
    </lineage>
</organism>
<dbReference type="PANTHER" id="PTHR10519">
    <property type="entry name" value="GABA-B RECEPTOR"/>
    <property type="match status" value="1"/>
</dbReference>
<keyword evidence="5" id="KW-0732">Signal</keyword>
<accession>A0AA35U0S4</accession>
<evidence type="ECO:0000256" key="2">
    <source>
        <dbReference type="ARBA" id="ARBA00023170"/>
    </source>
</evidence>
<dbReference type="PANTHER" id="PTHR10519:SF20">
    <property type="entry name" value="G-PROTEIN COUPLED RECEPTOR 156-RELATED"/>
    <property type="match status" value="1"/>
</dbReference>
<evidence type="ECO:0000256" key="5">
    <source>
        <dbReference type="SAM" id="SignalP"/>
    </source>
</evidence>
<dbReference type="GO" id="GO:0004965">
    <property type="term" value="F:G protein-coupled GABA receptor activity"/>
    <property type="evidence" value="ECO:0007669"/>
    <property type="project" value="InterPro"/>
</dbReference>
<dbReference type="InterPro" id="IPR002455">
    <property type="entry name" value="GPCR3_GABA-B"/>
</dbReference>
<dbReference type="GO" id="GO:0007214">
    <property type="term" value="P:gamma-aminobutyric acid signaling pathway"/>
    <property type="evidence" value="ECO:0007669"/>
    <property type="project" value="TreeGrafter"/>
</dbReference>
<keyword evidence="7" id="KW-1185">Reference proteome</keyword>
<evidence type="ECO:0000313" key="7">
    <source>
        <dbReference type="Proteomes" id="UP001174909"/>
    </source>
</evidence>
<name>A0AA35U0S4_GEOBA</name>
<feature type="chain" id="PRO_5041453773" evidence="5">
    <location>
        <begin position="22"/>
        <end position="177"/>
    </location>
</feature>
<keyword evidence="3" id="KW-0325">Glycoprotein</keyword>
<protein>
    <submittedName>
        <fullName evidence="6">Uncharacterized protein</fullName>
    </submittedName>
</protein>
<dbReference type="GO" id="GO:0038039">
    <property type="term" value="C:G protein-coupled receptor heterodimeric complex"/>
    <property type="evidence" value="ECO:0007669"/>
    <property type="project" value="TreeGrafter"/>
</dbReference>
<dbReference type="Proteomes" id="UP001174909">
    <property type="component" value="Unassembled WGS sequence"/>
</dbReference>
<dbReference type="EMBL" id="CASHTH010004445">
    <property type="protein sequence ID" value="CAI8057392.1"/>
    <property type="molecule type" value="Genomic_DNA"/>
</dbReference>
<keyword evidence="2" id="KW-0675">Receptor</keyword>
<proteinExistence type="predicted"/>
<gene>
    <name evidence="6" type="ORF">GBAR_LOCUS31275</name>
</gene>